<feature type="compositionally biased region" description="Low complexity" evidence="1">
    <location>
        <begin position="323"/>
        <end position="334"/>
    </location>
</feature>
<feature type="region of interest" description="Disordered" evidence="1">
    <location>
        <begin position="40"/>
        <end position="90"/>
    </location>
</feature>
<protein>
    <submittedName>
        <fullName evidence="2">GIGYF</fullName>
    </submittedName>
</protein>
<name>A0A7R8D0P9_LEPSM</name>
<sequence>MSLKSNKLYLNNKSLKRKKEELRLQQEKIEKQQELIRQSEFETYSNEQQRSLHHHQQLQDKNDSNLNNNNHSSELVKDNNFDCDPERNTDTVEDVNFDDFVKPKFTEKKDQHDDYQYAQETQQQALIRLHEEQQAVLIEKEKQVPPHPVIQPKLAPWAKKMEETTNNDLSLAEIQKIEAEHEHEARILKEARELQMKELNKVVEEESKESFITAKTNWQQNTEAEDFLQIIEEEYRLEKARQEKEKTNKKNRKKRYGTGTSLLPQQQQNLHNAPIKTVVANPTVVGFWDDTSSLKSRSSDDAPVVNKPKKSSKKVKEDSNTHNNKGNSSSGVSGDSDKGRQRNKFEDWCTNALKSYTVQVDIPTFLSFLESIDCPFEVNDYVNSYIGEGKGPKSFAKEYLERRSKWRNSLKKNNKMEDNLMAPATAINPGEYSEFQSVKGIASDRVNAGELDIPQ</sequence>
<keyword evidence="3" id="KW-1185">Reference proteome</keyword>
<dbReference type="Proteomes" id="UP000675881">
    <property type="component" value="Chromosome 6"/>
</dbReference>
<feature type="region of interest" description="Disordered" evidence="1">
    <location>
        <begin position="292"/>
        <end position="341"/>
    </location>
</feature>
<evidence type="ECO:0000313" key="2">
    <source>
        <dbReference type="EMBL" id="CAF2986646.1"/>
    </source>
</evidence>
<dbReference type="AlphaFoldDB" id="A0A7R8D0P9"/>
<reference evidence="2" key="1">
    <citation type="submission" date="2021-02" db="EMBL/GenBank/DDBJ databases">
        <authorList>
            <person name="Bekaert M."/>
        </authorList>
    </citation>
    <scope>NUCLEOTIDE SEQUENCE</scope>
    <source>
        <strain evidence="2">IoA-00</strain>
    </source>
</reference>
<dbReference type="OrthoDB" id="48509at2759"/>
<dbReference type="PANTHER" id="PTHR14445">
    <property type="entry name" value="GRB10 INTERACTING GYF PROTEIN"/>
    <property type="match status" value="1"/>
</dbReference>
<feature type="region of interest" description="Disordered" evidence="1">
    <location>
        <begin position="241"/>
        <end position="270"/>
    </location>
</feature>
<evidence type="ECO:0000313" key="3">
    <source>
        <dbReference type="Proteomes" id="UP000675881"/>
    </source>
</evidence>
<dbReference type="GO" id="GO:0005829">
    <property type="term" value="C:cytosol"/>
    <property type="evidence" value="ECO:0007669"/>
    <property type="project" value="TreeGrafter"/>
</dbReference>
<dbReference type="PANTHER" id="PTHR14445:SF36">
    <property type="entry name" value="FI03272P-RELATED"/>
    <property type="match status" value="1"/>
</dbReference>
<dbReference type="InterPro" id="IPR051640">
    <property type="entry name" value="GRB10-interact_GYF"/>
</dbReference>
<feature type="compositionally biased region" description="Polar residues" evidence="1">
    <location>
        <begin position="260"/>
        <end position="270"/>
    </location>
</feature>
<evidence type="ECO:0000256" key="1">
    <source>
        <dbReference type="SAM" id="MobiDB-lite"/>
    </source>
</evidence>
<gene>
    <name evidence="2" type="ORF">LSAA_12170</name>
</gene>
<accession>A0A7R8D0P9</accession>
<dbReference type="EMBL" id="HG994585">
    <property type="protein sequence ID" value="CAF2986646.1"/>
    <property type="molecule type" value="Genomic_DNA"/>
</dbReference>
<feature type="compositionally biased region" description="Low complexity" evidence="1">
    <location>
        <begin position="64"/>
        <end position="73"/>
    </location>
</feature>
<organism evidence="2 3">
    <name type="scientific">Lepeophtheirus salmonis</name>
    <name type="common">Salmon louse</name>
    <name type="synonym">Caligus salmonis</name>
    <dbReference type="NCBI Taxonomy" id="72036"/>
    <lineage>
        <taxon>Eukaryota</taxon>
        <taxon>Metazoa</taxon>
        <taxon>Ecdysozoa</taxon>
        <taxon>Arthropoda</taxon>
        <taxon>Crustacea</taxon>
        <taxon>Multicrustacea</taxon>
        <taxon>Hexanauplia</taxon>
        <taxon>Copepoda</taxon>
        <taxon>Siphonostomatoida</taxon>
        <taxon>Caligidae</taxon>
        <taxon>Lepeophtheirus</taxon>
    </lineage>
</organism>
<feature type="compositionally biased region" description="Basic and acidic residues" evidence="1">
    <location>
        <begin position="74"/>
        <end position="90"/>
    </location>
</feature>
<proteinExistence type="predicted"/>